<proteinExistence type="predicted"/>
<dbReference type="CDD" id="cd00090">
    <property type="entry name" value="HTH_ARSR"/>
    <property type="match status" value="1"/>
</dbReference>
<dbReference type="PROSITE" id="PS50987">
    <property type="entry name" value="HTH_ARSR_2"/>
    <property type="match status" value="1"/>
</dbReference>
<dbReference type="AlphaFoldDB" id="A0A147GL45"/>
<feature type="domain" description="HTH arsR-type" evidence="1">
    <location>
        <begin position="1"/>
        <end position="93"/>
    </location>
</feature>
<name>A0A147GL45_9BURK</name>
<protein>
    <submittedName>
        <fullName evidence="2">ArsR family transcriptional regulator</fullName>
    </submittedName>
</protein>
<reference evidence="2 3" key="1">
    <citation type="journal article" date="2016" name="Front. Microbiol.">
        <title>Genomic Resource of Rice Seed Associated Bacteria.</title>
        <authorList>
            <person name="Midha S."/>
            <person name="Bansal K."/>
            <person name="Sharma S."/>
            <person name="Kumar N."/>
            <person name="Patil P.P."/>
            <person name="Chaudhry V."/>
            <person name="Patil P.B."/>
        </authorList>
    </citation>
    <scope>NUCLEOTIDE SEQUENCE [LARGE SCALE GENOMIC DNA]</scope>
    <source>
        <strain evidence="2 3">NS331</strain>
    </source>
</reference>
<dbReference type="InterPro" id="IPR001845">
    <property type="entry name" value="HTH_ArsR_DNA-bd_dom"/>
</dbReference>
<evidence type="ECO:0000313" key="2">
    <source>
        <dbReference type="EMBL" id="KTT11515.1"/>
    </source>
</evidence>
<dbReference type="SUPFAM" id="SSF46785">
    <property type="entry name" value="Winged helix' DNA-binding domain"/>
    <property type="match status" value="1"/>
</dbReference>
<keyword evidence="3" id="KW-1185">Reference proteome</keyword>
<dbReference type="PANTHER" id="PTHR39168:SF1">
    <property type="entry name" value="TRANSCRIPTIONAL REGULATORY PROTEIN"/>
    <property type="match status" value="1"/>
</dbReference>
<dbReference type="InterPro" id="IPR052543">
    <property type="entry name" value="HTH_Metal-responsive_Reg"/>
</dbReference>
<dbReference type="Gene3D" id="1.10.10.10">
    <property type="entry name" value="Winged helix-like DNA-binding domain superfamily/Winged helix DNA-binding domain"/>
    <property type="match status" value="1"/>
</dbReference>
<dbReference type="InterPro" id="IPR036390">
    <property type="entry name" value="WH_DNA-bd_sf"/>
</dbReference>
<dbReference type="RefSeq" id="WP_058644554.1">
    <property type="nucleotide sequence ID" value="NZ_LDSL01000228.1"/>
</dbReference>
<dbReference type="PANTHER" id="PTHR39168">
    <property type="entry name" value="TRANSCRIPTIONAL REGULATOR-RELATED"/>
    <property type="match status" value="1"/>
</dbReference>
<dbReference type="GO" id="GO:0032791">
    <property type="term" value="F:lead ion binding"/>
    <property type="evidence" value="ECO:0007669"/>
    <property type="project" value="TreeGrafter"/>
</dbReference>
<dbReference type="SMART" id="SM00418">
    <property type="entry name" value="HTH_ARSR"/>
    <property type="match status" value="1"/>
</dbReference>
<dbReference type="EMBL" id="LDSL01000228">
    <property type="protein sequence ID" value="KTT11515.1"/>
    <property type="molecule type" value="Genomic_DNA"/>
</dbReference>
<dbReference type="InterPro" id="IPR011991">
    <property type="entry name" value="ArsR-like_HTH"/>
</dbReference>
<evidence type="ECO:0000313" key="3">
    <source>
        <dbReference type="Proteomes" id="UP000072741"/>
    </source>
</evidence>
<dbReference type="GO" id="GO:0097063">
    <property type="term" value="F:cadmium ion sensor activity"/>
    <property type="evidence" value="ECO:0007669"/>
    <property type="project" value="TreeGrafter"/>
</dbReference>
<dbReference type="GO" id="GO:0003677">
    <property type="term" value="F:DNA binding"/>
    <property type="evidence" value="ECO:0007669"/>
    <property type="project" value="TreeGrafter"/>
</dbReference>
<dbReference type="InterPro" id="IPR036388">
    <property type="entry name" value="WH-like_DNA-bd_sf"/>
</dbReference>
<dbReference type="OrthoDB" id="9797716at2"/>
<dbReference type="Pfam" id="PF12840">
    <property type="entry name" value="HTH_20"/>
    <property type="match status" value="1"/>
</dbReference>
<dbReference type="GO" id="GO:0046686">
    <property type="term" value="P:response to cadmium ion"/>
    <property type="evidence" value="ECO:0007669"/>
    <property type="project" value="TreeGrafter"/>
</dbReference>
<sequence length="239" mass="25715">MNTNQIARIGSLIGEPARAAMLLQLMDGRMLTATELARAAGVSAPTGSRHLALMVEAGLLCVAQRGRHRYHRLASAEVARVLEGVMRLAGMPAAVRPLAVGPRDEAMRMARMCYDHIAGRLGLAMAEALLAARAIEFDGDGGQLTERAPEVLAQWGLALDVQAAGSRRGRPDCRPCLDWSERKAHLAGRLGAMLCRHCLDQGWLSRAAGGRALTASPEGVRVFRDLLGLQAWRRVTEPA</sequence>
<gene>
    <name evidence="2" type="ORF">NS331_24765</name>
</gene>
<accession>A0A147GL45</accession>
<dbReference type="PATRIC" id="fig|433924.3.peg.2288"/>
<organism evidence="2 3">
    <name type="scientific">Pseudacidovorax intermedius</name>
    <dbReference type="NCBI Taxonomy" id="433924"/>
    <lineage>
        <taxon>Bacteria</taxon>
        <taxon>Pseudomonadati</taxon>
        <taxon>Pseudomonadota</taxon>
        <taxon>Betaproteobacteria</taxon>
        <taxon>Burkholderiales</taxon>
        <taxon>Comamonadaceae</taxon>
        <taxon>Pseudacidovorax</taxon>
    </lineage>
</organism>
<dbReference type="GO" id="GO:0010288">
    <property type="term" value="P:response to lead ion"/>
    <property type="evidence" value="ECO:0007669"/>
    <property type="project" value="TreeGrafter"/>
</dbReference>
<comment type="caution">
    <text evidence="2">The sequence shown here is derived from an EMBL/GenBank/DDBJ whole genome shotgun (WGS) entry which is preliminary data.</text>
</comment>
<evidence type="ECO:0000259" key="1">
    <source>
        <dbReference type="PROSITE" id="PS50987"/>
    </source>
</evidence>
<dbReference type="GO" id="GO:0003700">
    <property type="term" value="F:DNA-binding transcription factor activity"/>
    <property type="evidence" value="ECO:0007669"/>
    <property type="project" value="InterPro"/>
</dbReference>
<dbReference type="Proteomes" id="UP000072741">
    <property type="component" value="Unassembled WGS sequence"/>
</dbReference>